<dbReference type="EMBL" id="LR862143">
    <property type="protein sequence ID" value="CAD1823801.1"/>
    <property type="molecule type" value="Genomic_DNA"/>
</dbReference>
<accession>A0A6V7NYZ0</accession>
<evidence type="ECO:0000256" key="1">
    <source>
        <dbReference type="SAM" id="MobiDB-lite"/>
    </source>
</evidence>
<feature type="compositionally biased region" description="Gly residues" evidence="1">
    <location>
        <begin position="123"/>
        <end position="138"/>
    </location>
</feature>
<feature type="compositionally biased region" description="Pro residues" evidence="1">
    <location>
        <begin position="49"/>
        <end position="64"/>
    </location>
</feature>
<sequence length="154" mass="15548">MSPPAPTAPRASSPSYAGPLLKELSLKRLHGLDSPLLVLAPIHLVPDLPTPPTRPIPPPPPSPLPFEHKNERGARAILVSRVPPRSFAAHDSAAPFRAMPIRLESASAGTRELDDDDANAEDVGGGGGGGGRGAGGSAGRQEGQSAGIGGGAGR</sequence>
<protein>
    <submittedName>
        <fullName evidence="2">Uncharacterized protein</fullName>
    </submittedName>
</protein>
<dbReference type="AlphaFoldDB" id="A0A6V7NYZ0"/>
<gene>
    <name evidence="2" type="ORF">CB5_LOCUS7012</name>
</gene>
<feature type="region of interest" description="Disordered" evidence="1">
    <location>
        <begin position="107"/>
        <end position="154"/>
    </location>
</feature>
<organism evidence="2">
    <name type="scientific">Ananas comosus var. bracteatus</name>
    <name type="common">red pineapple</name>
    <dbReference type="NCBI Taxonomy" id="296719"/>
    <lineage>
        <taxon>Eukaryota</taxon>
        <taxon>Viridiplantae</taxon>
        <taxon>Streptophyta</taxon>
        <taxon>Embryophyta</taxon>
        <taxon>Tracheophyta</taxon>
        <taxon>Spermatophyta</taxon>
        <taxon>Magnoliopsida</taxon>
        <taxon>Liliopsida</taxon>
        <taxon>Poales</taxon>
        <taxon>Bromeliaceae</taxon>
        <taxon>Bromelioideae</taxon>
        <taxon>Ananas</taxon>
    </lineage>
</organism>
<proteinExistence type="predicted"/>
<reference evidence="2" key="1">
    <citation type="submission" date="2020-07" db="EMBL/GenBank/DDBJ databases">
        <authorList>
            <person name="Lin J."/>
        </authorList>
    </citation>
    <scope>NUCLEOTIDE SEQUENCE</scope>
</reference>
<evidence type="ECO:0000313" key="2">
    <source>
        <dbReference type="EMBL" id="CAD1823801.1"/>
    </source>
</evidence>
<feature type="region of interest" description="Disordered" evidence="1">
    <location>
        <begin position="49"/>
        <end position="68"/>
    </location>
</feature>
<name>A0A6V7NYZ0_ANACO</name>